<dbReference type="PANTHER" id="PTHR43861">
    <property type="entry name" value="TRANS-ACONITATE 2-METHYLTRANSFERASE-RELATED"/>
    <property type="match status" value="1"/>
</dbReference>
<sequence>MKNIPYQTEELSHYFDKNRITWSQFYESERVIISQINPNSSQSILDIGCGCGGLGLALRDQFGVNQYTGVEINEAAAKTGRGMNPNANIYCGDILDLTKMELSGKQFDIVFSLSCVDWNVQYLDMLLSAWKHVRAGGYFISTFRLTDKEGCIDMKKSYQFINYEGIKKGELASYVVLNAKELLKQIETFNPLKINAYGYWGDPSSTAVTPYKRLCFAAFSIQKRSDKDIQPIEFDLKMPTEILSNISSPE</sequence>
<keyword evidence="1 3" id="KW-0808">Transferase</keyword>
<keyword evidence="3" id="KW-0489">Methyltransferase</keyword>
<feature type="domain" description="Methyltransferase" evidence="2">
    <location>
        <begin position="44"/>
        <end position="137"/>
    </location>
</feature>
<dbReference type="InterPro" id="IPR029063">
    <property type="entry name" value="SAM-dependent_MTases_sf"/>
</dbReference>
<proteinExistence type="predicted"/>
<reference evidence="4" key="1">
    <citation type="submission" date="2018-05" db="EMBL/GenBank/DDBJ databases">
        <title>Leptospira yasudae sp. nov. and Leptospira stimsonii sp. nov., two pathogenic species of the genus Leptospira isolated from environmental sources.</title>
        <authorList>
            <person name="Casanovas-Massana A."/>
            <person name="Hamond C."/>
            <person name="Santos L.A."/>
            <person name="Hacker K.P."/>
            <person name="Balassiano I."/>
            <person name="Medeiros M.A."/>
            <person name="Reis M.G."/>
            <person name="Ko A.I."/>
            <person name="Wunder E.A."/>
        </authorList>
    </citation>
    <scope>NUCLEOTIDE SEQUENCE [LARGE SCALE GENOMIC DNA]</scope>
    <source>
        <strain evidence="4">Yale</strain>
    </source>
</reference>
<dbReference type="SUPFAM" id="SSF53335">
    <property type="entry name" value="S-adenosyl-L-methionine-dependent methyltransferases"/>
    <property type="match status" value="1"/>
</dbReference>
<accession>A0A396Z5T9</accession>
<dbReference type="EMBL" id="QHCT01000002">
    <property type="protein sequence ID" value="RHX90862.1"/>
    <property type="molecule type" value="Genomic_DNA"/>
</dbReference>
<evidence type="ECO:0000256" key="1">
    <source>
        <dbReference type="ARBA" id="ARBA00022679"/>
    </source>
</evidence>
<dbReference type="GO" id="GO:0008168">
    <property type="term" value="F:methyltransferase activity"/>
    <property type="evidence" value="ECO:0007669"/>
    <property type="project" value="UniProtKB-KW"/>
</dbReference>
<evidence type="ECO:0000259" key="2">
    <source>
        <dbReference type="Pfam" id="PF13649"/>
    </source>
</evidence>
<protein>
    <submittedName>
        <fullName evidence="3">Methyltransferase</fullName>
    </submittedName>
</protein>
<name>A0A396Z5T9_9LEPT</name>
<dbReference type="Proteomes" id="UP000265798">
    <property type="component" value="Unassembled WGS sequence"/>
</dbReference>
<gene>
    <name evidence="3" type="ORF">DLM75_10860</name>
</gene>
<evidence type="ECO:0000313" key="3">
    <source>
        <dbReference type="EMBL" id="RHX90862.1"/>
    </source>
</evidence>
<dbReference type="GO" id="GO:0032259">
    <property type="term" value="P:methylation"/>
    <property type="evidence" value="ECO:0007669"/>
    <property type="project" value="UniProtKB-KW"/>
</dbReference>
<dbReference type="AlphaFoldDB" id="A0A396Z5T9"/>
<dbReference type="CDD" id="cd02440">
    <property type="entry name" value="AdoMet_MTases"/>
    <property type="match status" value="1"/>
</dbReference>
<dbReference type="Gene3D" id="3.40.50.150">
    <property type="entry name" value="Vaccinia Virus protein VP39"/>
    <property type="match status" value="1"/>
</dbReference>
<comment type="caution">
    <text evidence="3">The sequence shown here is derived from an EMBL/GenBank/DDBJ whole genome shotgun (WGS) entry which is preliminary data.</text>
</comment>
<dbReference type="InterPro" id="IPR041698">
    <property type="entry name" value="Methyltransf_25"/>
</dbReference>
<evidence type="ECO:0000313" key="4">
    <source>
        <dbReference type="Proteomes" id="UP000265798"/>
    </source>
</evidence>
<organism evidence="3 4">
    <name type="scientific">Leptospira stimsonii</name>
    <dbReference type="NCBI Taxonomy" id="2202203"/>
    <lineage>
        <taxon>Bacteria</taxon>
        <taxon>Pseudomonadati</taxon>
        <taxon>Spirochaetota</taxon>
        <taxon>Spirochaetia</taxon>
        <taxon>Leptospirales</taxon>
        <taxon>Leptospiraceae</taxon>
        <taxon>Leptospira</taxon>
    </lineage>
</organism>
<dbReference type="Pfam" id="PF13649">
    <property type="entry name" value="Methyltransf_25"/>
    <property type="match status" value="1"/>
</dbReference>